<name>E5BGJ5_9FUSO</name>
<dbReference type="InterPro" id="IPR010035">
    <property type="entry name" value="Thi_S"/>
</dbReference>
<gene>
    <name evidence="1" type="primary">thiS</name>
    <name evidence="1" type="ORF">FSBG_01115</name>
</gene>
<dbReference type="Pfam" id="PF02597">
    <property type="entry name" value="ThiS"/>
    <property type="match status" value="1"/>
</dbReference>
<dbReference type="EMBL" id="GG657972">
    <property type="protein sequence ID" value="EFS21618.1"/>
    <property type="molecule type" value="Genomic_DNA"/>
</dbReference>
<dbReference type="Gene3D" id="3.10.20.30">
    <property type="match status" value="1"/>
</dbReference>
<dbReference type="NCBIfam" id="TIGR01683">
    <property type="entry name" value="thiS"/>
    <property type="match status" value="1"/>
</dbReference>
<dbReference type="InterPro" id="IPR003749">
    <property type="entry name" value="ThiS/MoaD-like"/>
</dbReference>
<dbReference type="SUPFAM" id="SSF54285">
    <property type="entry name" value="MoaD/ThiS"/>
    <property type="match status" value="1"/>
</dbReference>
<organism evidence="1 2">
    <name type="scientific">Fusobacterium gonidiaformans 3-1-5R</name>
    <dbReference type="NCBI Taxonomy" id="469605"/>
    <lineage>
        <taxon>Bacteria</taxon>
        <taxon>Fusobacteriati</taxon>
        <taxon>Fusobacteriota</taxon>
        <taxon>Fusobacteriia</taxon>
        <taxon>Fusobacteriales</taxon>
        <taxon>Fusobacteriaceae</taxon>
        <taxon>Fusobacterium</taxon>
    </lineage>
</organism>
<dbReference type="InterPro" id="IPR012675">
    <property type="entry name" value="Beta-grasp_dom_sf"/>
</dbReference>
<protein>
    <submittedName>
        <fullName evidence="1">Thiamine biosynthesis protein ThiS</fullName>
    </submittedName>
</protein>
<proteinExistence type="predicted"/>
<dbReference type="OrthoDB" id="197113at2"/>
<evidence type="ECO:0000313" key="2">
    <source>
        <dbReference type="Proteomes" id="UP000002975"/>
    </source>
</evidence>
<dbReference type="InterPro" id="IPR016155">
    <property type="entry name" value="Mopterin_synth/thiamin_S_b"/>
</dbReference>
<evidence type="ECO:0000313" key="1">
    <source>
        <dbReference type="EMBL" id="EFS21618.1"/>
    </source>
</evidence>
<dbReference type="Proteomes" id="UP000002975">
    <property type="component" value="Unassembled WGS sequence"/>
</dbReference>
<reference evidence="1 2" key="1">
    <citation type="submission" date="2009-02" db="EMBL/GenBank/DDBJ databases">
        <title>The Genome Sequence of Fusobacterium sp. 3_1_5R.</title>
        <authorList>
            <consortium name="The Broad Institute Genome Sequencing Platform"/>
            <person name="Ward D."/>
            <person name="Young S.K."/>
            <person name="Kodira C.D."/>
            <person name="Zeng Q."/>
            <person name="Koehrsen M."/>
            <person name="Alvarado L."/>
            <person name="Berlin A."/>
            <person name="Borenstein D."/>
            <person name="Chen Z."/>
            <person name="Engels R."/>
            <person name="Freedman E."/>
            <person name="Gellesch M."/>
            <person name="Goldberg J."/>
            <person name="Griggs A."/>
            <person name="Gujja S."/>
            <person name="Heiman D."/>
            <person name="Hepburn T."/>
            <person name="Howarth C."/>
            <person name="Jen D."/>
            <person name="Larson L."/>
            <person name="Lewis B."/>
            <person name="Mehta T."/>
            <person name="Park D."/>
            <person name="Pearson M."/>
            <person name="Roberts A."/>
            <person name="Saif S."/>
            <person name="Shea T."/>
            <person name="Shenoy N."/>
            <person name="Sisk P."/>
            <person name="Stolte C."/>
            <person name="Sykes S."/>
            <person name="Walk T."/>
            <person name="White J."/>
            <person name="Yandava C."/>
            <person name="Allen-Vercoe E."/>
            <person name="Strauss J."/>
            <person name="Ambrose C."/>
            <person name="Lander E."/>
            <person name="Nusbaum C."/>
            <person name="Galagan J."/>
            <person name="Birren B."/>
        </authorList>
    </citation>
    <scope>NUCLEOTIDE SEQUENCE [LARGE SCALE GENOMIC DNA]</scope>
    <source>
        <strain evidence="1 2">3_1_5R</strain>
    </source>
</reference>
<sequence>MKVVINGLDREIPENMNILALVKNLSTENNISLTGAIVLIDEELIPKAMWEKTFPQPSSKIEVLSFVSGG</sequence>
<dbReference type="RefSeq" id="WP_008801687.1">
    <property type="nucleotide sequence ID" value="NZ_GG657972.1"/>
</dbReference>
<keyword evidence="2" id="KW-1185">Reference proteome</keyword>
<accession>E5BGJ5</accession>
<dbReference type="CDD" id="cd00565">
    <property type="entry name" value="Ubl_ThiS"/>
    <property type="match status" value="1"/>
</dbReference>
<dbReference type="AlphaFoldDB" id="E5BGJ5"/>
<dbReference type="HOGENOM" id="CLU_174611_3_3_0"/>